<reference evidence="2 3" key="1">
    <citation type="submission" date="2019-07" db="EMBL/GenBank/DDBJ databases">
        <title>Whole genome shotgun sequence of Microvirga aerophila NBRC 106136.</title>
        <authorList>
            <person name="Hosoyama A."/>
            <person name="Uohara A."/>
            <person name="Ohji S."/>
            <person name="Ichikawa N."/>
        </authorList>
    </citation>
    <scope>NUCLEOTIDE SEQUENCE [LARGE SCALE GENOMIC DNA]</scope>
    <source>
        <strain evidence="2 3">NBRC 106136</strain>
    </source>
</reference>
<dbReference type="InterPro" id="IPR029063">
    <property type="entry name" value="SAM-dependent_MTases_sf"/>
</dbReference>
<dbReference type="PANTHER" id="PTHR43317">
    <property type="entry name" value="THERMOSPERMINE SYNTHASE ACAULIS5"/>
    <property type="match status" value="1"/>
</dbReference>
<dbReference type="SUPFAM" id="SSF53335">
    <property type="entry name" value="S-adenosyl-L-methionine-dependent methyltransferases"/>
    <property type="match status" value="1"/>
</dbReference>
<proteinExistence type="predicted"/>
<protein>
    <recommendedName>
        <fullName evidence="4">Spermidine synthase</fullName>
    </recommendedName>
</protein>
<keyword evidence="3" id="KW-1185">Reference proteome</keyword>
<sequence length="307" mass="33128">MLQFKHPARLAGLSAAVFLILAAARLGDEEAETIRSFYGVHRVATTSDGQFRLLSHGTTLHGAQKIRDENGRLFEGPLEAITYNHTSGNISHAIEAIRAAQGRLNNVSVIGVGTGSLACRRQAGESWTFYEIDRTVINIVKDSSRFTFLSSCAPDAPIVLGDARLTVAGAEDGSVDLLIVDAFSSDAIPIHLMTQEAIALYVRKLSARGSLVLHISNRNMELASVVAAVGGANGLAVFRGGPEGRTNVGRYITDSEVVVLSRSGEDVGDLATRSGWQRYEARSGIQPWTDDYADVIGAVWRRMRPHQ</sequence>
<evidence type="ECO:0000313" key="2">
    <source>
        <dbReference type="EMBL" id="GEO15810.1"/>
    </source>
</evidence>
<dbReference type="Gene3D" id="3.40.50.150">
    <property type="entry name" value="Vaccinia Virus protein VP39"/>
    <property type="match status" value="1"/>
</dbReference>
<accession>A0A512BV48</accession>
<dbReference type="AlphaFoldDB" id="A0A512BV48"/>
<keyword evidence="1" id="KW-0620">Polyamine biosynthesis</keyword>
<evidence type="ECO:0000313" key="3">
    <source>
        <dbReference type="Proteomes" id="UP000321085"/>
    </source>
</evidence>
<dbReference type="EMBL" id="BJYU01000048">
    <property type="protein sequence ID" value="GEO15810.1"/>
    <property type="molecule type" value="Genomic_DNA"/>
</dbReference>
<dbReference type="Proteomes" id="UP000321085">
    <property type="component" value="Unassembled WGS sequence"/>
</dbReference>
<comment type="caution">
    <text evidence="2">The sequence shown here is derived from an EMBL/GenBank/DDBJ whole genome shotgun (WGS) entry which is preliminary data.</text>
</comment>
<gene>
    <name evidence="2" type="ORF">MAE02_35060</name>
</gene>
<evidence type="ECO:0008006" key="4">
    <source>
        <dbReference type="Google" id="ProtNLM"/>
    </source>
</evidence>
<organism evidence="2 3">
    <name type="scientific">Microvirga aerophila</name>
    <dbReference type="NCBI Taxonomy" id="670291"/>
    <lineage>
        <taxon>Bacteria</taxon>
        <taxon>Pseudomonadati</taxon>
        <taxon>Pseudomonadota</taxon>
        <taxon>Alphaproteobacteria</taxon>
        <taxon>Hyphomicrobiales</taxon>
        <taxon>Methylobacteriaceae</taxon>
        <taxon>Microvirga</taxon>
    </lineage>
</organism>
<dbReference type="GO" id="GO:0006596">
    <property type="term" value="P:polyamine biosynthetic process"/>
    <property type="evidence" value="ECO:0007669"/>
    <property type="project" value="UniProtKB-KW"/>
</dbReference>
<evidence type="ECO:0000256" key="1">
    <source>
        <dbReference type="ARBA" id="ARBA00023115"/>
    </source>
</evidence>
<name>A0A512BV48_9HYPH</name>
<dbReference type="PANTHER" id="PTHR43317:SF1">
    <property type="entry name" value="THERMOSPERMINE SYNTHASE ACAULIS5"/>
    <property type="match status" value="1"/>
</dbReference>